<sequence>MSYVFTVDQIRAAEQVLLRAESSPDELMRQAAHLVALTAEAMCGWEMSPVQQVQATDDRILLLVGAGGNGGDALYAGTELLRSRGVDAVLLGRDGRVHERALAAFTDAGGTVLPELPRDLRVYRLIVDGILGIGGVGGLGEDLALWLELARQMSTPILAVDVPSGVAADTGALPEPVETTRMDLHPGLPAPDTDVDPADFLGRRLPQHVTADATVTFGQLRRAHAVSPACGEVVYADIGIHDLSLREELHRRVVDGGSVLAWRAVHPEQAPWPEPLSTLSTTHVPTPEPGVDDDKYSGGVVGICAGSARYPGAAVLTTTAAVRATSAMVRYVGSQRQEVVRALPEVVASATVADTGRVQAWVVGPGRGTDDTARTELAELLARPEALIIDADALTLLAEDADLREQLRQRDPAVLLTPHLGEFRRLSATLDSPVPDPADDRIGAVLALSGALDCGVLLKGRHTVMVTRGSGTDIVTVDAGSSWAATPGSGDVLAGLIGAWTASTVADTDAFRSRYPGLDDDPNLPLSLVSTFEAVTVHGMAAWLAAQTPDGPGPTSALPIAEAIPRAIARLSR</sequence>
<evidence type="ECO:0000256" key="14">
    <source>
        <dbReference type="ARBA" id="ARBA00025153"/>
    </source>
</evidence>
<keyword evidence="7 17" id="KW-0067">ATP-binding</keyword>
<keyword evidence="6 17" id="KW-0547">Nucleotide-binding</keyword>
<dbReference type="InterPro" id="IPR029056">
    <property type="entry name" value="Ribokinase-like"/>
</dbReference>
<evidence type="ECO:0000256" key="9">
    <source>
        <dbReference type="ARBA" id="ARBA00022958"/>
    </source>
</evidence>
<feature type="domain" description="YjeF N-terminal" evidence="21">
    <location>
        <begin position="10"/>
        <end position="246"/>
    </location>
</feature>
<comment type="similarity">
    <text evidence="3 18">In the N-terminal section; belongs to the NnrE/AIBP family.</text>
</comment>
<dbReference type="PROSITE" id="PS51383">
    <property type="entry name" value="YJEF_C_3"/>
    <property type="match status" value="1"/>
</dbReference>
<feature type="binding site" evidence="17">
    <location>
        <position position="491"/>
    </location>
    <ligand>
        <name>(6S)-NADPHX</name>
        <dbReference type="ChEBI" id="CHEBI:64076"/>
    </ligand>
</feature>
<evidence type="ECO:0000313" key="22">
    <source>
        <dbReference type="EMBL" id="WIM70923.1"/>
    </source>
</evidence>
<evidence type="ECO:0000259" key="21">
    <source>
        <dbReference type="PROSITE" id="PS51385"/>
    </source>
</evidence>
<dbReference type="Pfam" id="PF03853">
    <property type="entry name" value="YjeF_N"/>
    <property type="match status" value="1"/>
</dbReference>
<evidence type="ECO:0000256" key="18">
    <source>
        <dbReference type="PIRNR" id="PIRNR017184"/>
    </source>
</evidence>
<evidence type="ECO:0000256" key="7">
    <source>
        <dbReference type="ARBA" id="ARBA00022840"/>
    </source>
</evidence>
<dbReference type="PROSITE" id="PS51385">
    <property type="entry name" value="YJEF_N"/>
    <property type="match status" value="1"/>
</dbReference>
<reference evidence="22 23" key="1">
    <citation type="submission" date="2023-05" db="EMBL/GenBank/DDBJ databases">
        <title>Corynebacterium suedekumii sp. nov. and Corynebacterium breve sp. nov. isolated from raw cow's milk.</title>
        <authorList>
            <person name="Baer M.K."/>
            <person name="Mehl L."/>
            <person name="Hellmuth R."/>
            <person name="Marke G."/>
            <person name="Lipski A."/>
        </authorList>
    </citation>
    <scope>NUCLEOTIDE SEQUENCE [LARGE SCALE GENOMIC DNA]</scope>
    <source>
        <strain evidence="22 23">LM112</strain>
    </source>
</reference>
<dbReference type="EC" id="4.2.1.136" evidence="17"/>
<dbReference type="PANTHER" id="PTHR12592">
    <property type="entry name" value="ATP-DEPENDENT (S)-NAD(P)H-HYDRATE DEHYDRATASE FAMILY MEMBER"/>
    <property type="match status" value="1"/>
</dbReference>
<keyword evidence="5 18" id="KW-0479">Metal-binding</keyword>
<evidence type="ECO:0000256" key="19">
    <source>
        <dbReference type="SAM" id="MobiDB-lite"/>
    </source>
</evidence>
<feature type="binding site" evidence="17">
    <location>
        <position position="419"/>
    </location>
    <ligand>
        <name>(6S)-NADPHX</name>
        <dbReference type="ChEBI" id="CHEBI:64076"/>
    </ligand>
</feature>
<dbReference type="SUPFAM" id="SSF53613">
    <property type="entry name" value="Ribokinase-like"/>
    <property type="match status" value="1"/>
</dbReference>
<comment type="catalytic activity">
    <reaction evidence="2 18">
        <text>(6R)-NADPHX = (6S)-NADPHX</text>
        <dbReference type="Rhea" id="RHEA:32227"/>
        <dbReference type="ChEBI" id="CHEBI:64076"/>
        <dbReference type="ChEBI" id="CHEBI:64077"/>
        <dbReference type="EC" id="5.1.99.6"/>
    </reaction>
</comment>
<comment type="similarity">
    <text evidence="4 18">In the C-terminal section; belongs to the NnrD/CARKD family.</text>
</comment>
<keyword evidence="12 17" id="KW-0456">Lyase</keyword>
<accession>A0ABY8VRV9</accession>
<evidence type="ECO:0000256" key="13">
    <source>
        <dbReference type="ARBA" id="ARBA00023268"/>
    </source>
</evidence>
<feature type="binding site" evidence="17">
    <location>
        <begin position="459"/>
        <end position="463"/>
    </location>
    <ligand>
        <name>AMP</name>
        <dbReference type="ChEBI" id="CHEBI:456215"/>
    </ligand>
</feature>
<name>A0ABY8VRV9_9CORY</name>
<feature type="binding site" evidence="17">
    <location>
        <position position="313"/>
    </location>
    <ligand>
        <name>(6S)-NADPHX</name>
        <dbReference type="ChEBI" id="CHEBI:64076"/>
    </ligand>
</feature>
<dbReference type="Gene3D" id="3.40.1190.20">
    <property type="match status" value="1"/>
</dbReference>
<dbReference type="Pfam" id="PF01256">
    <property type="entry name" value="Carb_kinase"/>
    <property type="match status" value="1"/>
</dbReference>
<evidence type="ECO:0000256" key="17">
    <source>
        <dbReference type="HAMAP-Rule" id="MF_01965"/>
    </source>
</evidence>
<evidence type="ECO:0000256" key="1">
    <source>
        <dbReference type="ARBA" id="ARBA00000013"/>
    </source>
</evidence>
<keyword evidence="23" id="KW-1185">Reference proteome</keyword>
<comment type="cofactor">
    <cofactor evidence="17">
        <name>Mg(2+)</name>
        <dbReference type="ChEBI" id="CHEBI:18420"/>
    </cofactor>
</comment>
<evidence type="ECO:0000256" key="16">
    <source>
        <dbReference type="ARBA" id="ARBA00049209"/>
    </source>
</evidence>
<evidence type="ECO:0000256" key="6">
    <source>
        <dbReference type="ARBA" id="ARBA00022741"/>
    </source>
</evidence>
<keyword evidence="13" id="KW-0511">Multifunctional enzyme</keyword>
<dbReference type="PANTHER" id="PTHR12592:SF0">
    <property type="entry name" value="ATP-DEPENDENT (S)-NAD(P)H-HYDRATE DEHYDRATASE"/>
    <property type="match status" value="1"/>
</dbReference>
<dbReference type="EMBL" id="CP126970">
    <property type="protein sequence ID" value="WIM70923.1"/>
    <property type="molecule type" value="Genomic_DNA"/>
</dbReference>
<keyword evidence="11 18" id="KW-0413">Isomerase</keyword>
<dbReference type="CDD" id="cd01171">
    <property type="entry name" value="YXKO-related"/>
    <property type="match status" value="1"/>
</dbReference>
<evidence type="ECO:0000256" key="15">
    <source>
        <dbReference type="ARBA" id="ARBA00048238"/>
    </source>
</evidence>
<comment type="similarity">
    <text evidence="17">Belongs to the NnrD/CARKD family.</text>
</comment>
<comment type="subunit">
    <text evidence="17">Homotetramer.</text>
</comment>
<evidence type="ECO:0000256" key="2">
    <source>
        <dbReference type="ARBA" id="ARBA00000909"/>
    </source>
</evidence>
<protein>
    <recommendedName>
        <fullName evidence="17">ADP-dependent (S)-NAD(P)H-hydrate dehydratase</fullName>
        <ecNumber evidence="17">4.2.1.136</ecNumber>
    </recommendedName>
    <alternativeName>
        <fullName evidence="17">ADP-dependent NAD(P)HX dehydratase</fullName>
    </alternativeName>
</protein>
<comment type="catalytic activity">
    <reaction evidence="15 17 18">
        <text>(6S)-NADHX + ADP = AMP + phosphate + NADH + H(+)</text>
        <dbReference type="Rhea" id="RHEA:32223"/>
        <dbReference type="ChEBI" id="CHEBI:15378"/>
        <dbReference type="ChEBI" id="CHEBI:43474"/>
        <dbReference type="ChEBI" id="CHEBI:57945"/>
        <dbReference type="ChEBI" id="CHEBI:64074"/>
        <dbReference type="ChEBI" id="CHEBI:456215"/>
        <dbReference type="ChEBI" id="CHEBI:456216"/>
        <dbReference type="EC" id="4.2.1.136"/>
    </reaction>
</comment>
<comment type="function">
    <text evidence="17">Catalyzes the dehydration of the S-form of NAD(P)HX at the expense of ADP, which is converted to AMP. Together with NAD(P)HX epimerase, which catalyzes the epimerization of the S- and R-forms, the enzyme allows the repair of both epimers of NAD(P)HX, a damaged form of NAD(P)H that is a result of enzymatic or heat-dependent hydration.</text>
</comment>
<comment type="function">
    <text evidence="14 18">Bifunctional enzyme that catalyzes the epimerization of the S- and R-forms of NAD(P)HX and the dehydration of the S-form of NAD(P)HX at the expense of ADP, which is converted to AMP. This allows the repair of both epimers of NAD(P)HX, a damaged form of NAD(P)H that is a result of enzymatic or heat-dependent hydration.</text>
</comment>
<dbReference type="InterPro" id="IPR000631">
    <property type="entry name" value="CARKD"/>
</dbReference>
<dbReference type="HAMAP" id="MF_01965">
    <property type="entry name" value="NADHX_dehydratase"/>
    <property type="match status" value="1"/>
</dbReference>
<feature type="region of interest" description="Disordered" evidence="19">
    <location>
        <begin position="273"/>
        <end position="293"/>
    </location>
</feature>
<gene>
    <name evidence="17" type="primary">nnrD</name>
    <name evidence="22" type="ORF">QP029_03635</name>
</gene>
<evidence type="ECO:0000256" key="5">
    <source>
        <dbReference type="ARBA" id="ARBA00022723"/>
    </source>
</evidence>
<evidence type="ECO:0000256" key="11">
    <source>
        <dbReference type="ARBA" id="ARBA00023235"/>
    </source>
</evidence>
<organism evidence="22 23">
    <name type="scientific">Corynebacterium suedekumii</name>
    <dbReference type="NCBI Taxonomy" id="3049801"/>
    <lineage>
        <taxon>Bacteria</taxon>
        <taxon>Bacillati</taxon>
        <taxon>Actinomycetota</taxon>
        <taxon>Actinomycetes</taxon>
        <taxon>Mycobacteriales</taxon>
        <taxon>Corynebacteriaceae</taxon>
        <taxon>Corynebacterium</taxon>
    </lineage>
</organism>
<comment type="catalytic activity">
    <reaction evidence="1 18">
        <text>(6R)-NADHX = (6S)-NADHX</text>
        <dbReference type="Rhea" id="RHEA:32215"/>
        <dbReference type="ChEBI" id="CHEBI:64074"/>
        <dbReference type="ChEBI" id="CHEBI:64075"/>
        <dbReference type="EC" id="5.1.99.6"/>
    </reaction>
</comment>
<comment type="catalytic activity">
    <reaction evidence="16 17 18">
        <text>(6S)-NADPHX + ADP = AMP + phosphate + NADPH + H(+)</text>
        <dbReference type="Rhea" id="RHEA:32235"/>
        <dbReference type="ChEBI" id="CHEBI:15378"/>
        <dbReference type="ChEBI" id="CHEBI:43474"/>
        <dbReference type="ChEBI" id="CHEBI:57783"/>
        <dbReference type="ChEBI" id="CHEBI:64076"/>
        <dbReference type="ChEBI" id="CHEBI:456215"/>
        <dbReference type="ChEBI" id="CHEBI:456216"/>
        <dbReference type="EC" id="4.2.1.136"/>
    </reaction>
</comment>
<dbReference type="Proteomes" id="UP001238805">
    <property type="component" value="Chromosome"/>
</dbReference>
<comment type="cofactor">
    <cofactor evidence="18">
        <name>K(+)</name>
        <dbReference type="ChEBI" id="CHEBI:29103"/>
    </cofactor>
    <text evidence="18">Binds 1 potassium ion per subunit.</text>
</comment>
<keyword evidence="10 17" id="KW-0520">NAD</keyword>
<dbReference type="InterPro" id="IPR004443">
    <property type="entry name" value="YjeF_N_dom"/>
</dbReference>
<dbReference type="Gene3D" id="3.40.50.10260">
    <property type="entry name" value="YjeF N-terminal domain"/>
    <property type="match status" value="1"/>
</dbReference>
<dbReference type="RefSeq" id="WP_284875503.1">
    <property type="nucleotide sequence ID" value="NZ_CP126970.1"/>
</dbReference>
<evidence type="ECO:0000259" key="20">
    <source>
        <dbReference type="PROSITE" id="PS51383"/>
    </source>
</evidence>
<evidence type="ECO:0000256" key="8">
    <source>
        <dbReference type="ARBA" id="ARBA00022857"/>
    </source>
</evidence>
<feature type="domain" description="YjeF C-terminal" evidence="20">
    <location>
        <begin position="278"/>
        <end position="571"/>
    </location>
</feature>
<evidence type="ECO:0000256" key="10">
    <source>
        <dbReference type="ARBA" id="ARBA00023027"/>
    </source>
</evidence>
<proteinExistence type="inferred from homology"/>
<dbReference type="PIRSF" id="PIRSF017184">
    <property type="entry name" value="Nnr"/>
    <property type="match status" value="1"/>
</dbReference>
<evidence type="ECO:0000256" key="4">
    <source>
        <dbReference type="ARBA" id="ARBA00009524"/>
    </source>
</evidence>
<evidence type="ECO:0000313" key="23">
    <source>
        <dbReference type="Proteomes" id="UP001238805"/>
    </source>
</evidence>
<keyword evidence="9 18" id="KW-0630">Potassium</keyword>
<evidence type="ECO:0000256" key="3">
    <source>
        <dbReference type="ARBA" id="ARBA00006001"/>
    </source>
</evidence>
<evidence type="ECO:0000256" key="12">
    <source>
        <dbReference type="ARBA" id="ARBA00023239"/>
    </source>
</evidence>
<dbReference type="SUPFAM" id="SSF64153">
    <property type="entry name" value="YjeF N-terminal domain-like"/>
    <property type="match status" value="1"/>
</dbReference>
<keyword evidence="8 17" id="KW-0521">NADP</keyword>
<feature type="binding site" evidence="17">
    <location>
        <position position="366"/>
    </location>
    <ligand>
        <name>(6S)-NADPHX</name>
        <dbReference type="ChEBI" id="CHEBI:64076"/>
    </ligand>
</feature>
<dbReference type="InterPro" id="IPR030677">
    <property type="entry name" value="Nnr"/>
</dbReference>
<dbReference type="InterPro" id="IPR036652">
    <property type="entry name" value="YjeF_N_dom_sf"/>
</dbReference>
<feature type="binding site" evidence="17">
    <location>
        <position position="490"/>
    </location>
    <ligand>
        <name>AMP</name>
        <dbReference type="ChEBI" id="CHEBI:456215"/>
    </ligand>
</feature>